<evidence type="ECO:0000313" key="3">
    <source>
        <dbReference type="EMBL" id="EAU86663.1"/>
    </source>
</evidence>
<dbReference type="eggNOG" id="ENOG502S054">
    <property type="taxonomic scope" value="Eukaryota"/>
</dbReference>
<accession>A8NNR1</accession>
<dbReference type="InParanoid" id="A8NNR1"/>
<dbReference type="GeneID" id="6011707"/>
<feature type="region of interest" description="Disordered" evidence="1">
    <location>
        <begin position="142"/>
        <end position="165"/>
    </location>
</feature>
<dbReference type="Pfam" id="PF01814">
    <property type="entry name" value="Hemerythrin"/>
    <property type="match status" value="1"/>
</dbReference>
<dbReference type="AlphaFoldDB" id="A8NNR1"/>
<sequence>MASSSNPLSAAVAGDHQEMYEYYDQYLKNRGDKAAQQRWVNQLIWEIARHAVGEEIVIYPLMEQHLGAKGVELADNDRRDHQFVKENLYKLENMEVGTENYDALLKTVIDHLRVHNDSEEQTDLPMLYEKIGAEGAQQAAASFKRTKKFAPTHPHPSAPDKPPFETVVGLMTAPIDKLRDMFEQFPSTEEKKQASQN</sequence>
<organism evidence="3 4">
    <name type="scientific">Coprinopsis cinerea (strain Okayama-7 / 130 / ATCC MYA-4618 / FGSC 9003)</name>
    <name type="common">Inky cap fungus</name>
    <name type="synonym">Hormographiella aspergillata</name>
    <dbReference type="NCBI Taxonomy" id="240176"/>
    <lineage>
        <taxon>Eukaryota</taxon>
        <taxon>Fungi</taxon>
        <taxon>Dikarya</taxon>
        <taxon>Basidiomycota</taxon>
        <taxon>Agaricomycotina</taxon>
        <taxon>Agaricomycetes</taxon>
        <taxon>Agaricomycetidae</taxon>
        <taxon>Agaricales</taxon>
        <taxon>Agaricineae</taxon>
        <taxon>Psathyrellaceae</taxon>
        <taxon>Coprinopsis</taxon>
    </lineage>
</organism>
<dbReference type="VEuPathDB" id="FungiDB:CC1G_07321"/>
<dbReference type="OrthoDB" id="9983919at2759"/>
<evidence type="ECO:0000313" key="4">
    <source>
        <dbReference type="Proteomes" id="UP000001861"/>
    </source>
</evidence>
<comment type="caution">
    <text evidence="3">The sequence shown here is derived from an EMBL/GenBank/DDBJ whole genome shotgun (WGS) entry which is preliminary data.</text>
</comment>
<dbReference type="KEGG" id="cci:CC1G_07321"/>
<dbReference type="RefSeq" id="XP_001835179.1">
    <property type="nucleotide sequence ID" value="XM_001835127.1"/>
</dbReference>
<evidence type="ECO:0000256" key="1">
    <source>
        <dbReference type="SAM" id="MobiDB-lite"/>
    </source>
</evidence>
<dbReference type="Proteomes" id="UP000001861">
    <property type="component" value="Unassembled WGS sequence"/>
</dbReference>
<dbReference type="PANTHER" id="PTHR35585:SF1">
    <property type="entry name" value="HHE DOMAIN PROTEIN (AFU_ORTHOLOGUE AFUA_4G00730)"/>
    <property type="match status" value="1"/>
</dbReference>
<reference evidence="3 4" key="1">
    <citation type="journal article" date="2010" name="Proc. Natl. Acad. Sci. U.S.A.">
        <title>Insights into evolution of multicellular fungi from the assembled chromosomes of the mushroom Coprinopsis cinerea (Coprinus cinereus).</title>
        <authorList>
            <person name="Stajich J.E."/>
            <person name="Wilke S.K."/>
            <person name="Ahren D."/>
            <person name="Au C.H."/>
            <person name="Birren B.W."/>
            <person name="Borodovsky M."/>
            <person name="Burns C."/>
            <person name="Canback B."/>
            <person name="Casselton L.A."/>
            <person name="Cheng C.K."/>
            <person name="Deng J."/>
            <person name="Dietrich F.S."/>
            <person name="Fargo D.C."/>
            <person name="Farman M.L."/>
            <person name="Gathman A.C."/>
            <person name="Goldberg J."/>
            <person name="Guigo R."/>
            <person name="Hoegger P.J."/>
            <person name="Hooker J.B."/>
            <person name="Huggins A."/>
            <person name="James T.Y."/>
            <person name="Kamada T."/>
            <person name="Kilaru S."/>
            <person name="Kodira C."/>
            <person name="Kues U."/>
            <person name="Kupfer D."/>
            <person name="Kwan H.S."/>
            <person name="Lomsadze A."/>
            <person name="Li W."/>
            <person name="Lilly W.W."/>
            <person name="Ma L.J."/>
            <person name="Mackey A.J."/>
            <person name="Manning G."/>
            <person name="Martin F."/>
            <person name="Muraguchi H."/>
            <person name="Natvig D.O."/>
            <person name="Palmerini H."/>
            <person name="Ramesh M.A."/>
            <person name="Rehmeyer C.J."/>
            <person name="Roe B.A."/>
            <person name="Shenoy N."/>
            <person name="Stanke M."/>
            <person name="Ter-Hovhannisyan V."/>
            <person name="Tunlid A."/>
            <person name="Velagapudi R."/>
            <person name="Vision T.J."/>
            <person name="Zeng Q."/>
            <person name="Zolan M.E."/>
            <person name="Pukkila P.J."/>
        </authorList>
    </citation>
    <scope>NUCLEOTIDE SEQUENCE [LARGE SCALE GENOMIC DNA]</scope>
    <source>
        <strain evidence="4">Okayama-7 / 130 / ATCC MYA-4618 / FGSC 9003</strain>
    </source>
</reference>
<evidence type="ECO:0000259" key="2">
    <source>
        <dbReference type="Pfam" id="PF01814"/>
    </source>
</evidence>
<keyword evidence="4" id="KW-1185">Reference proteome</keyword>
<dbReference type="Gene3D" id="1.20.120.520">
    <property type="entry name" value="nmb1532 protein domain like"/>
    <property type="match status" value="1"/>
</dbReference>
<dbReference type="PANTHER" id="PTHR35585">
    <property type="entry name" value="HHE DOMAIN PROTEIN (AFU_ORTHOLOGUE AFUA_4G00730)"/>
    <property type="match status" value="1"/>
</dbReference>
<gene>
    <name evidence="3" type="ORF">CC1G_07321</name>
</gene>
<dbReference type="OMA" id="IEDMFDQ"/>
<protein>
    <submittedName>
        <fullName evidence="3">HHE domain-containing protein</fullName>
    </submittedName>
</protein>
<dbReference type="EMBL" id="AACS02000012">
    <property type="protein sequence ID" value="EAU86663.1"/>
    <property type="molecule type" value="Genomic_DNA"/>
</dbReference>
<proteinExistence type="predicted"/>
<dbReference type="InterPro" id="IPR012312">
    <property type="entry name" value="Hemerythrin-like"/>
</dbReference>
<feature type="domain" description="Hemerythrin-like" evidence="2">
    <location>
        <begin position="12"/>
        <end position="127"/>
    </location>
</feature>
<name>A8NNR1_COPC7</name>